<gene>
    <name evidence="3" type="ORF">B5J99_17800</name>
</gene>
<dbReference type="Gene3D" id="3.40.50.720">
    <property type="entry name" value="NAD(P)-binding Rossmann-like Domain"/>
    <property type="match status" value="1"/>
</dbReference>
<dbReference type="PANTHER" id="PTHR43477:SF1">
    <property type="entry name" value="DIHYDROANTICAPSIN 7-DEHYDROGENASE"/>
    <property type="match status" value="1"/>
</dbReference>
<dbReference type="GeneID" id="303487449"/>
<organism evidence="3 4">
    <name type="scientific">Blastomonas fulva</name>
    <dbReference type="NCBI Taxonomy" id="1550728"/>
    <lineage>
        <taxon>Bacteria</taxon>
        <taxon>Pseudomonadati</taxon>
        <taxon>Pseudomonadota</taxon>
        <taxon>Alphaproteobacteria</taxon>
        <taxon>Sphingomonadales</taxon>
        <taxon>Sphingomonadaceae</taxon>
        <taxon>Blastomonas</taxon>
    </lineage>
</organism>
<sequence length="255" mass="26327">MSIPPNPIRHAVVTAGAANIGLAIAHVFADAGWKVSICDVDPAALDSACDGHLGLSGYCVDVADPVAVEAFAASMGPVDVLVNNAGIAGPIGGIETNAPDEWARCFAVNVQGAFHMIRAVVPGMKNVGSGAIINISTASAVTGLPGRTAYVASKWALEGMTRNLARELGPDGIRVNAIRPGFMDTERMRMLMGRAAEARGLAVPEVEAEALGFISLRTKIQPSEIGDMALFLASAAARHVTGQIIGVDGNCEWEG</sequence>
<dbReference type="PRINTS" id="PR00081">
    <property type="entry name" value="GDHRDH"/>
</dbReference>
<evidence type="ECO:0000256" key="2">
    <source>
        <dbReference type="ARBA" id="ARBA00023002"/>
    </source>
</evidence>
<keyword evidence="2" id="KW-0560">Oxidoreductase</keyword>
<dbReference type="InterPro" id="IPR051122">
    <property type="entry name" value="SDR_DHRS6-like"/>
</dbReference>
<dbReference type="EMBL" id="CP020083">
    <property type="protein sequence ID" value="ASR53082.1"/>
    <property type="molecule type" value="Genomic_DNA"/>
</dbReference>
<accession>A0ABN5B7R1</accession>
<dbReference type="PRINTS" id="PR00080">
    <property type="entry name" value="SDRFAMILY"/>
</dbReference>
<dbReference type="PANTHER" id="PTHR43477">
    <property type="entry name" value="DIHYDROANTICAPSIN 7-DEHYDROGENASE"/>
    <property type="match status" value="1"/>
</dbReference>
<evidence type="ECO:0000256" key="1">
    <source>
        <dbReference type="ARBA" id="ARBA00006484"/>
    </source>
</evidence>
<dbReference type="RefSeq" id="WP_117353167.1">
    <property type="nucleotide sequence ID" value="NZ_CP020083.1"/>
</dbReference>
<evidence type="ECO:0000313" key="4">
    <source>
        <dbReference type="Proteomes" id="UP000258016"/>
    </source>
</evidence>
<name>A0ABN5B7R1_9SPHN</name>
<reference evidence="3 4" key="1">
    <citation type="submission" date="2017-03" db="EMBL/GenBank/DDBJ databases">
        <title>Complete genome sequence of Blastomonas fulva degrading microcsystin LR.</title>
        <authorList>
            <person name="Lee H.-g."/>
            <person name="Jin L."/>
            <person name="oh H.-M."/>
        </authorList>
    </citation>
    <scope>NUCLEOTIDE SEQUENCE [LARGE SCALE GENOMIC DNA]</scope>
    <source>
        <strain evidence="3 4">T2</strain>
    </source>
</reference>
<dbReference type="SUPFAM" id="SSF51735">
    <property type="entry name" value="NAD(P)-binding Rossmann-fold domains"/>
    <property type="match status" value="1"/>
</dbReference>
<dbReference type="InterPro" id="IPR036291">
    <property type="entry name" value="NAD(P)-bd_dom_sf"/>
</dbReference>
<dbReference type="CDD" id="cd05233">
    <property type="entry name" value="SDR_c"/>
    <property type="match status" value="1"/>
</dbReference>
<dbReference type="Pfam" id="PF13561">
    <property type="entry name" value="adh_short_C2"/>
    <property type="match status" value="1"/>
</dbReference>
<comment type="similarity">
    <text evidence="1">Belongs to the short-chain dehydrogenases/reductases (SDR) family.</text>
</comment>
<evidence type="ECO:0000313" key="3">
    <source>
        <dbReference type="EMBL" id="ASR53082.1"/>
    </source>
</evidence>
<protein>
    <submittedName>
        <fullName evidence="3">3-ketoacyl-ACP reductase</fullName>
    </submittedName>
</protein>
<dbReference type="InterPro" id="IPR002347">
    <property type="entry name" value="SDR_fam"/>
</dbReference>
<keyword evidence="4" id="KW-1185">Reference proteome</keyword>
<dbReference type="Proteomes" id="UP000258016">
    <property type="component" value="Chromosome"/>
</dbReference>
<proteinExistence type="inferred from homology"/>